<dbReference type="WBParaSite" id="PDA_v2.g1281.t1">
    <property type="protein sequence ID" value="PDA_v2.g1281.t1"/>
    <property type="gene ID" value="PDA_v2.g1281"/>
</dbReference>
<sequence>MLFSKVIILIFCIFFLVAPQEAEASSFMKPQKCGGARKLTIMLDDCQSCQSGGGCEYPPSPPGCDGDCLVSCLPACGSNSACVATCATKCGC</sequence>
<protein>
    <submittedName>
        <fullName evidence="3">Uncharacterized protein</fullName>
    </submittedName>
</protein>
<dbReference type="AlphaFoldDB" id="A0A914P4K4"/>
<keyword evidence="2" id="KW-1185">Reference proteome</keyword>
<keyword evidence="1" id="KW-0732">Signal</keyword>
<dbReference type="Proteomes" id="UP000887578">
    <property type="component" value="Unplaced"/>
</dbReference>
<evidence type="ECO:0000256" key="1">
    <source>
        <dbReference type="SAM" id="SignalP"/>
    </source>
</evidence>
<reference evidence="3" key="1">
    <citation type="submission" date="2022-11" db="UniProtKB">
        <authorList>
            <consortium name="WormBaseParasite"/>
        </authorList>
    </citation>
    <scope>IDENTIFICATION</scope>
</reference>
<name>A0A914P4K4_9BILA</name>
<accession>A0A914P4K4</accession>
<evidence type="ECO:0000313" key="2">
    <source>
        <dbReference type="Proteomes" id="UP000887578"/>
    </source>
</evidence>
<feature type="chain" id="PRO_5036964473" evidence="1">
    <location>
        <begin position="25"/>
        <end position="92"/>
    </location>
</feature>
<evidence type="ECO:0000313" key="3">
    <source>
        <dbReference type="WBParaSite" id="PDA_v2.g1281.t1"/>
    </source>
</evidence>
<feature type="signal peptide" evidence="1">
    <location>
        <begin position="1"/>
        <end position="24"/>
    </location>
</feature>
<organism evidence="2 3">
    <name type="scientific">Panagrolaimus davidi</name>
    <dbReference type="NCBI Taxonomy" id="227884"/>
    <lineage>
        <taxon>Eukaryota</taxon>
        <taxon>Metazoa</taxon>
        <taxon>Ecdysozoa</taxon>
        <taxon>Nematoda</taxon>
        <taxon>Chromadorea</taxon>
        <taxon>Rhabditida</taxon>
        <taxon>Tylenchina</taxon>
        <taxon>Panagrolaimomorpha</taxon>
        <taxon>Panagrolaimoidea</taxon>
        <taxon>Panagrolaimidae</taxon>
        <taxon>Panagrolaimus</taxon>
    </lineage>
</organism>
<proteinExistence type="predicted"/>